<evidence type="ECO:0000313" key="3">
    <source>
        <dbReference type="Proteomes" id="UP001595824"/>
    </source>
</evidence>
<name>A0ABV8TCG0_9ACTN</name>
<keyword evidence="3" id="KW-1185">Reference proteome</keyword>
<evidence type="ECO:0000256" key="1">
    <source>
        <dbReference type="SAM" id="MobiDB-lite"/>
    </source>
</evidence>
<feature type="region of interest" description="Disordered" evidence="1">
    <location>
        <begin position="504"/>
        <end position="525"/>
    </location>
</feature>
<protein>
    <submittedName>
        <fullName evidence="2">Terminase large subunit domain-containing protein</fullName>
    </submittedName>
</protein>
<evidence type="ECO:0000313" key="2">
    <source>
        <dbReference type="EMBL" id="MFC4328330.1"/>
    </source>
</evidence>
<sequence>MSTTFADLTSTDTRAEAKRLAALTNPATMGRYLDPYGFQARAHTRLIGQELHGLGRDFDRLLLTTPPQVGKSTIVSELLPFWWLARHPSSHSAIVSYAASLALKKSRAARRHVIERGAQYGLYLQRGETSVHDWAVTSGGGLRATGVGGSLTGFPITGVGIVDDPHKDRRDADSLRMRNRVWEWWSSVFLSRMRPGVPAILVMTRWHEDDLAGRVLRHEGTTDKGGRWRVVHLPAIATHADDPLGREIGAPLTHPALEDHELAALLAHWEDKRRTSTPRDWGALYQGDPQPAEGALITRDQLADQRRLHGHPAVPPPERKAVAVDPSGGGRDVAGIIAGYRGTDQRLYITHDRSRACSSAQWSRRACLLAYETEATVIIVEKNFGGDMVNLAISTAWDALKKEGAIPADAVKPYVQLVHARTGKLLRAEPIAQQWLEDRIRTAAYLPEMEEEWATWQPDHTDSPGRIDASTYLAYGLLKVPGASQHLGNAAAVSLSQAAQHAGQGSGFGSIPLGRGGPGLPGSGR</sequence>
<dbReference type="Pfam" id="PF03237">
    <property type="entry name" value="Terminase_6N"/>
    <property type="match status" value="1"/>
</dbReference>
<proteinExistence type="predicted"/>
<dbReference type="RefSeq" id="WP_381738508.1">
    <property type="nucleotide sequence ID" value="NZ_JBHSDP010000011.1"/>
</dbReference>
<reference evidence="3" key="1">
    <citation type="journal article" date="2019" name="Int. J. Syst. Evol. Microbiol.">
        <title>The Global Catalogue of Microorganisms (GCM) 10K type strain sequencing project: providing services to taxonomists for standard genome sequencing and annotation.</title>
        <authorList>
            <consortium name="The Broad Institute Genomics Platform"/>
            <consortium name="The Broad Institute Genome Sequencing Center for Infectious Disease"/>
            <person name="Wu L."/>
            <person name="Ma J."/>
        </authorList>
    </citation>
    <scope>NUCLEOTIDE SEQUENCE [LARGE SCALE GENOMIC DNA]</scope>
    <source>
        <strain evidence="3">PCU 347</strain>
    </source>
</reference>
<organism evidence="2 3">
    <name type="scientific">Streptomyces andamanensis</name>
    <dbReference type="NCBI Taxonomy" id="1565035"/>
    <lineage>
        <taxon>Bacteria</taxon>
        <taxon>Bacillati</taxon>
        <taxon>Actinomycetota</taxon>
        <taxon>Actinomycetes</taxon>
        <taxon>Kitasatosporales</taxon>
        <taxon>Streptomycetaceae</taxon>
        <taxon>Streptomyces</taxon>
    </lineage>
</organism>
<comment type="caution">
    <text evidence="2">The sequence shown here is derived from an EMBL/GenBank/DDBJ whole genome shotgun (WGS) entry which is preliminary data.</text>
</comment>
<gene>
    <name evidence="2" type="ORF">ACFPC0_10880</name>
</gene>
<accession>A0ABV8TCG0</accession>
<dbReference type="Proteomes" id="UP001595824">
    <property type="component" value="Unassembled WGS sequence"/>
</dbReference>
<dbReference type="EMBL" id="JBHSDP010000011">
    <property type="protein sequence ID" value="MFC4328330.1"/>
    <property type="molecule type" value="Genomic_DNA"/>
</dbReference>